<proteinExistence type="predicted"/>
<dbReference type="OrthoDB" id="7205167at2"/>
<evidence type="ECO:0008006" key="3">
    <source>
        <dbReference type="Google" id="ProtNLM"/>
    </source>
</evidence>
<dbReference type="EMBL" id="FTOG01000006">
    <property type="protein sequence ID" value="SIS87885.1"/>
    <property type="molecule type" value="Genomic_DNA"/>
</dbReference>
<keyword evidence="2" id="KW-1185">Reference proteome</keyword>
<evidence type="ECO:0000313" key="2">
    <source>
        <dbReference type="Proteomes" id="UP000186221"/>
    </source>
</evidence>
<dbReference type="AlphaFoldDB" id="A0A1N7MP13"/>
<sequence length="79" mass="8723">MDHKFDFGPAMGGSGDERIVYVRPVAVSDLPADIQKQAGGLTQLYALHDANGERLALVKDRWMAFHLARENEALAFSVH</sequence>
<dbReference type="InterPro" id="IPR009531">
    <property type="entry name" value="DUF1150"/>
</dbReference>
<accession>A0A1N7MP13</accession>
<evidence type="ECO:0000313" key="1">
    <source>
        <dbReference type="EMBL" id="SIS87885.1"/>
    </source>
</evidence>
<dbReference type="STRING" id="453582.SAMN05421580_10687"/>
<reference evidence="2" key="1">
    <citation type="submission" date="2017-01" db="EMBL/GenBank/DDBJ databases">
        <authorList>
            <person name="Varghese N."/>
            <person name="Submissions S."/>
        </authorList>
    </citation>
    <scope>NUCLEOTIDE SEQUENCE [LARGE SCALE GENOMIC DNA]</scope>
    <source>
        <strain evidence="2">DSM 19945</strain>
    </source>
</reference>
<name>A0A1N7MP13_9RHOB</name>
<dbReference type="Proteomes" id="UP000186221">
    <property type="component" value="Unassembled WGS sequence"/>
</dbReference>
<protein>
    <recommendedName>
        <fullName evidence="3">DUF1150 family protein</fullName>
    </recommendedName>
</protein>
<dbReference type="RefSeq" id="WP_076484886.1">
    <property type="nucleotide sequence ID" value="NZ_FTOG01000006.1"/>
</dbReference>
<organism evidence="1 2">
    <name type="scientific">Rhodobacter aestuarii</name>
    <dbReference type="NCBI Taxonomy" id="453582"/>
    <lineage>
        <taxon>Bacteria</taxon>
        <taxon>Pseudomonadati</taxon>
        <taxon>Pseudomonadota</taxon>
        <taxon>Alphaproteobacteria</taxon>
        <taxon>Rhodobacterales</taxon>
        <taxon>Rhodobacter group</taxon>
        <taxon>Rhodobacter</taxon>
    </lineage>
</organism>
<gene>
    <name evidence="1" type="ORF">SAMN05421580_10687</name>
</gene>
<dbReference type="Pfam" id="PF06620">
    <property type="entry name" value="DUF1150"/>
    <property type="match status" value="1"/>
</dbReference>